<dbReference type="Pfam" id="PF07739">
    <property type="entry name" value="TipAS"/>
    <property type="match status" value="1"/>
</dbReference>
<keyword evidence="2" id="KW-0238">DNA-binding</keyword>
<dbReference type="InterPro" id="IPR000551">
    <property type="entry name" value="MerR-type_HTH_dom"/>
</dbReference>
<dbReference type="EMBL" id="CP012559">
    <property type="protein sequence ID" value="ALB30022.1"/>
    <property type="molecule type" value="Genomic_DNA"/>
</dbReference>
<dbReference type="PANTHER" id="PTHR30204:SF90">
    <property type="entry name" value="HTH-TYPE TRANSCRIPTIONAL ACTIVATOR MTA"/>
    <property type="match status" value="1"/>
</dbReference>
<dbReference type="InterPro" id="IPR012925">
    <property type="entry name" value="TipAS_dom"/>
</dbReference>
<dbReference type="CDD" id="cd01106">
    <property type="entry name" value="HTH_TipAL-Mta"/>
    <property type="match status" value="1"/>
</dbReference>
<dbReference type="PANTHER" id="PTHR30204">
    <property type="entry name" value="REDOX-CYCLING DRUG-SENSING TRANSCRIPTIONAL ACTIVATOR SOXR"/>
    <property type="match status" value="1"/>
</dbReference>
<sequence length="252" mass="30106">MKYTIKKLAELAGISTRTLRYYDQISLLKPNEVNENNYRIYDEKNVNKLQQIMFYRSLDFPLSKIKQLLDDPDFSRIQALIEQQQLLQAKQKEINTLLTSIEKTIKDYRGEIKMTDTEKFQAFKQKQLSENETKFGQEIREQYGEETVKKSNQKYANLSESDFEKMKELEKQLITNLVELKQHPDLDSELAAQIYQEHKQWLEFTWSKYNSKAHRGLVDMYLADDRFAKYYNDKAQVPVVQLLHDVVYRYTK</sequence>
<evidence type="ECO:0000313" key="6">
    <source>
        <dbReference type="EMBL" id="ALB30022.1"/>
    </source>
</evidence>
<evidence type="ECO:0000256" key="2">
    <source>
        <dbReference type="ARBA" id="ARBA00023125"/>
    </source>
</evidence>
<dbReference type="PRINTS" id="PR00040">
    <property type="entry name" value="HTHMERR"/>
</dbReference>
<accession>A0A0K2LFF2</accession>
<dbReference type="SUPFAM" id="SSF46955">
    <property type="entry name" value="Putative DNA-binding domain"/>
    <property type="match status" value="1"/>
</dbReference>
<keyword evidence="1" id="KW-0805">Transcription regulation</keyword>
<dbReference type="GO" id="GO:0003700">
    <property type="term" value="F:DNA-binding transcription factor activity"/>
    <property type="evidence" value="ECO:0007669"/>
    <property type="project" value="InterPro"/>
</dbReference>
<evidence type="ECO:0000256" key="4">
    <source>
        <dbReference type="ARBA" id="ARBA00023163"/>
    </source>
</evidence>
<proteinExistence type="predicted"/>
<name>A0A0K2LFF2_9LACO</name>
<gene>
    <name evidence="6" type="ORF">JP39_12005</name>
</gene>
<dbReference type="InterPro" id="IPR036244">
    <property type="entry name" value="TipA-like_antibiotic-bd"/>
</dbReference>
<dbReference type="SMART" id="SM00422">
    <property type="entry name" value="HTH_MERR"/>
    <property type="match status" value="1"/>
</dbReference>
<dbReference type="Pfam" id="PF13411">
    <property type="entry name" value="MerR_1"/>
    <property type="match status" value="1"/>
</dbReference>
<evidence type="ECO:0000256" key="3">
    <source>
        <dbReference type="ARBA" id="ARBA00023159"/>
    </source>
</evidence>
<protein>
    <submittedName>
        <fullName evidence="6">MerR family transcriptional regulator</fullName>
    </submittedName>
</protein>
<dbReference type="Gene3D" id="1.10.490.50">
    <property type="entry name" value="Antibiotic binding domain of TipA-like multidrug resistance regulators"/>
    <property type="match status" value="1"/>
</dbReference>
<dbReference type="Gene3D" id="1.10.1660.10">
    <property type="match status" value="1"/>
</dbReference>
<dbReference type="OrthoDB" id="9814833at2"/>
<dbReference type="KEGG" id="lhi:JP39_12005"/>
<dbReference type="RefSeq" id="WP_041498988.1">
    <property type="nucleotide sequence ID" value="NZ_BJDV01000004.1"/>
</dbReference>
<keyword evidence="7" id="KW-1185">Reference proteome</keyword>
<dbReference type="AlphaFoldDB" id="A0A0K2LFF2"/>
<feature type="domain" description="HTH merR-type" evidence="5">
    <location>
        <begin position="2"/>
        <end position="71"/>
    </location>
</feature>
<dbReference type="Proteomes" id="UP000061546">
    <property type="component" value="Chromosome"/>
</dbReference>
<keyword evidence="3" id="KW-0010">Activator</keyword>
<dbReference type="STRING" id="1074467.JP39_12005"/>
<evidence type="ECO:0000313" key="7">
    <source>
        <dbReference type="Proteomes" id="UP000061546"/>
    </source>
</evidence>
<dbReference type="GO" id="GO:0003677">
    <property type="term" value="F:DNA binding"/>
    <property type="evidence" value="ECO:0007669"/>
    <property type="project" value="UniProtKB-KW"/>
</dbReference>
<evidence type="ECO:0000259" key="5">
    <source>
        <dbReference type="PROSITE" id="PS50937"/>
    </source>
</evidence>
<dbReference type="SUPFAM" id="SSF89082">
    <property type="entry name" value="Antibiotic binding domain of TipA-like multidrug resistance regulators"/>
    <property type="match status" value="1"/>
</dbReference>
<keyword evidence="4" id="KW-0804">Transcription</keyword>
<evidence type="ECO:0000256" key="1">
    <source>
        <dbReference type="ARBA" id="ARBA00023015"/>
    </source>
</evidence>
<reference evidence="6 7" key="1">
    <citation type="submission" date="2015-08" db="EMBL/GenBank/DDBJ databases">
        <title>Genomic sequence of Lactobacillus heilongjiangensis DSM 28069, isolated from Chinese traditional pickle.</title>
        <authorList>
            <person name="Jiang X."/>
            <person name="Zheng B."/>
            <person name="Cheng H."/>
        </authorList>
    </citation>
    <scope>NUCLEOTIDE SEQUENCE [LARGE SCALE GENOMIC DNA]</scope>
    <source>
        <strain evidence="6 7">DSM 28069</strain>
    </source>
</reference>
<dbReference type="PROSITE" id="PS50937">
    <property type="entry name" value="HTH_MERR_2"/>
    <property type="match status" value="1"/>
</dbReference>
<dbReference type="InterPro" id="IPR047057">
    <property type="entry name" value="MerR_fam"/>
</dbReference>
<organism evidence="6 7">
    <name type="scientific">Companilactobacillus heilongjiangensis</name>
    <dbReference type="NCBI Taxonomy" id="1074467"/>
    <lineage>
        <taxon>Bacteria</taxon>
        <taxon>Bacillati</taxon>
        <taxon>Bacillota</taxon>
        <taxon>Bacilli</taxon>
        <taxon>Lactobacillales</taxon>
        <taxon>Lactobacillaceae</taxon>
        <taxon>Companilactobacillus</taxon>
    </lineage>
</organism>
<dbReference type="InterPro" id="IPR009061">
    <property type="entry name" value="DNA-bd_dom_put_sf"/>
</dbReference>